<proteinExistence type="inferred from homology"/>
<feature type="transmembrane region" description="Helical" evidence="3">
    <location>
        <begin position="36"/>
        <end position="60"/>
    </location>
</feature>
<dbReference type="eggNOG" id="COG1682">
    <property type="taxonomic scope" value="Bacteria"/>
</dbReference>
<accession>A0A086XQD4</accession>
<organism evidence="4 5">
    <name type="scientific">Paenirhodobacter enshiensis</name>
    <dbReference type="NCBI Taxonomy" id="1105367"/>
    <lineage>
        <taxon>Bacteria</taxon>
        <taxon>Pseudomonadati</taxon>
        <taxon>Pseudomonadota</taxon>
        <taxon>Alphaproteobacteria</taxon>
        <taxon>Rhodobacterales</taxon>
        <taxon>Rhodobacter group</taxon>
        <taxon>Paenirhodobacter</taxon>
    </lineage>
</organism>
<comment type="caution">
    <text evidence="4">The sequence shown here is derived from an EMBL/GenBank/DDBJ whole genome shotgun (WGS) entry which is preliminary data.</text>
</comment>
<dbReference type="Proteomes" id="UP000028824">
    <property type="component" value="Unassembled WGS sequence"/>
</dbReference>
<keyword evidence="5" id="KW-1185">Reference proteome</keyword>
<keyword evidence="2" id="KW-0813">Transport</keyword>
<dbReference type="EMBL" id="JFZB01000060">
    <property type="protein sequence ID" value="KFI24234.1"/>
    <property type="molecule type" value="Genomic_DNA"/>
</dbReference>
<dbReference type="OrthoDB" id="7835223at2"/>
<comment type="similarity">
    <text evidence="1">Belongs to the ABC-2 integral membrane protein family.</text>
</comment>
<keyword evidence="3" id="KW-0812">Transmembrane</keyword>
<dbReference type="RefSeq" id="WP_036640391.1">
    <property type="nucleotide sequence ID" value="NZ_JFZB01000060.1"/>
</dbReference>
<dbReference type="PANTHER" id="PTHR30413:SF10">
    <property type="entry name" value="CAPSULE POLYSACCHARIDE EXPORT INNER-MEMBRANE PROTEIN CTRC"/>
    <property type="match status" value="1"/>
</dbReference>
<feature type="transmembrane region" description="Helical" evidence="3">
    <location>
        <begin position="72"/>
        <end position="92"/>
    </location>
</feature>
<evidence type="ECO:0000313" key="4">
    <source>
        <dbReference type="EMBL" id="KFI24234.1"/>
    </source>
</evidence>
<feature type="transmembrane region" description="Helical" evidence="3">
    <location>
        <begin position="240"/>
        <end position="260"/>
    </location>
</feature>
<keyword evidence="3" id="KW-1133">Transmembrane helix</keyword>
<keyword evidence="3" id="KW-0472">Membrane</keyword>
<dbReference type="STRING" id="1105367.CG50_13305"/>
<gene>
    <name evidence="4" type="ORF">CG50_13305</name>
</gene>
<dbReference type="PANTHER" id="PTHR30413">
    <property type="entry name" value="INNER MEMBRANE TRANSPORT PERMEASE"/>
    <property type="match status" value="1"/>
</dbReference>
<reference evidence="4 5" key="1">
    <citation type="submission" date="2014-03" db="EMBL/GenBank/DDBJ databases">
        <title>Genome of Paenirhodobacter enshiensis DW2-9.</title>
        <authorList>
            <person name="Wang D."/>
            <person name="Wang G."/>
        </authorList>
    </citation>
    <scope>NUCLEOTIDE SEQUENCE [LARGE SCALE GENOMIC DNA]</scope>
    <source>
        <strain evidence="4 5">DW2-9</strain>
    </source>
</reference>
<evidence type="ECO:0000256" key="3">
    <source>
        <dbReference type="SAM" id="Phobius"/>
    </source>
</evidence>
<dbReference type="GO" id="GO:0015920">
    <property type="term" value="P:lipopolysaccharide transport"/>
    <property type="evidence" value="ECO:0007669"/>
    <property type="project" value="TreeGrafter"/>
</dbReference>
<protein>
    <submittedName>
        <fullName evidence="4">ABC transporter permease</fullName>
    </submittedName>
</protein>
<evidence type="ECO:0000256" key="1">
    <source>
        <dbReference type="ARBA" id="ARBA00007783"/>
    </source>
</evidence>
<evidence type="ECO:0000313" key="5">
    <source>
        <dbReference type="Proteomes" id="UP000028824"/>
    </source>
</evidence>
<feature type="transmembrane region" description="Helical" evidence="3">
    <location>
        <begin position="149"/>
        <end position="173"/>
    </location>
</feature>
<feature type="transmembrane region" description="Helical" evidence="3">
    <location>
        <begin position="112"/>
        <end position="137"/>
    </location>
</feature>
<name>A0A086XQD4_9RHOB</name>
<sequence>MFQTRRSRNKIQAAFAIFNLIYYQAAYEVRKSHRNALFSLSKLIVTTLIMLATLYAMMWIVGLRHARIRGDYIVYLLSGVFLYMAHISAVSAVASAGATTNPLLKHPPLTTAVNICAAALAALYLNVLSIALILYVYHAGWGPIEIENWGGALGMLILTWFTGIGVGLIFLALTPWMPGLSPILRTIYIRVNMVASGKMFVANTMSQHMRDMFDWNPLFHTIDQSRGFLFLNYTPLYSNWVYAFWVGMALLVIGMMGEFYTRQRASASWSARS</sequence>
<dbReference type="AlphaFoldDB" id="A0A086XQD4"/>
<evidence type="ECO:0000256" key="2">
    <source>
        <dbReference type="ARBA" id="ARBA00022448"/>
    </source>
</evidence>